<dbReference type="AlphaFoldDB" id="F2JM86"/>
<dbReference type="PANTHER" id="PTHR43362">
    <property type="entry name" value="MANNITOL DEHYDROGENASE DSF1-RELATED"/>
    <property type="match status" value="1"/>
</dbReference>
<protein>
    <submittedName>
        <fullName evidence="5">Mannitol 2-dehydrogenase</fullName>
        <ecNumber evidence="5">1.1.1.67</ecNumber>
    </submittedName>
</protein>
<keyword evidence="1 5" id="KW-0560">Oxidoreductase</keyword>
<gene>
    <name evidence="5" type="ordered locus">Clole_0561</name>
</gene>
<dbReference type="eggNOG" id="COG0246">
    <property type="taxonomic scope" value="Bacteria"/>
</dbReference>
<sequence>MKLNQELVTTLKSQKEIRCFNYDRKKIKTATLAAPIWLHFGAGNIFRGFIATLQNQLLEDGKSDKGIIVVETYDTEIIDLAYKPYDDLNVSVTLKRDGSVNKEIIGSVIESVKSDKEGWQRLIHFFEEDSLQMVTFTITEKGYSVSSYETDFEREPEASESLMGQLTYLCYCRYKKGGKPIAVVSLDNCSQNGKKLQESVCKFAEEWIKRGKMDEAFKTYLQDPKRVSFPWSMIDKITPQPNKKVQEMLIKAGFEEMPIIKTSKNTWVAPFVNAEEIQYLVIEDSFPNGRPCLEDAGVIFTTREEVERTEKMKVCTCLNPLHTALAIFGCLLDYKTIDEAVGNPLLLQLIEKIGYEEGLPVVTSPAMVNPYHFIKEVIEIRLPNPFILDSPWRIIADTSLKMPIRFGETLKAYKRQGENKIEQLTYIPLVIAGWCRYLLGINDAGEAYEVGPDPRGAILQKALEGLYLGKNENISLKLAPILSDESLFGVNLYEVGLGTKVEHYFAELTADTNVIQKVLDKYLMQ</sequence>
<dbReference type="GO" id="GO:0008926">
    <property type="term" value="F:mannitol-1-phosphate 5-dehydrogenase activity"/>
    <property type="evidence" value="ECO:0007669"/>
    <property type="project" value="UniProtKB-EC"/>
</dbReference>
<dbReference type="Pfam" id="PF01232">
    <property type="entry name" value="Mannitol_dh"/>
    <property type="match status" value="1"/>
</dbReference>
<reference evidence="5 6" key="1">
    <citation type="journal article" date="2011" name="J. Bacteriol.">
        <title>Complete genome sequence of the cellulose-degrading bacterium Cellulosilyticum lentocellum.</title>
        <authorList>
            <consortium name="US DOE Joint Genome Institute"/>
            <person name="Miller D.A."/>
            <person name="Suen G."/>
            <person name="Bruce D."/>
            <person name="Copeland A."/>
            <person name="Cheng J.F."/>
            <person name="Detter C."/>
            <person name="Goodwin L.A."/>
            <person name="Han C.S."/>
            <person name="Hauser L.J."/>
            <person name="Land M.L."/>
            <person name="Lapidus A."/>
            <person name="Lucas S."/>
            <person name="Meincke L."/>
            <person name="Pitluck S."/>
            <person name="Tapia R."/>
            <person name="Teshima H."/>
            <person name="Woyke T."/>
            <person name="Fox B.G."/>
            <person name="Angert E.R."/>
            <person name="Currie C.R."/>
        </authorList>
    </citation>
    <scope>NUCLEOTIDE SEQUENCE [LARGE SCALE GENOMIC DNA]</scope>
    <source>
        <strain evidence="6">ATCC 49066 / DSM 5427 / NCIMB 11756 / RHM5</strain>
    </source>
</reference>
<proteinExistence type="predicted"/>
<dbReference type="Gene3D" id="1.10.1040.10">
    <property type="entry name" value="N-(1-d-carboxylethyl)-l-norvaline Dehydrogenase, domain 2"/>
    <property type="match status" value="1"/>
</dbReference>
<organism evidence="5 6">
    <name type="scientific">Cellulosilyticum lentocellum (strain ATCC 49066 / DSM 5427 / NCIMB 11756 / RHM5)</name>
    <name type="common">Clostridium lentocellum</name>
    <dbReference type="NCBI Taxonomy" id="642492"/>
    <lineage>
        <taxon>Bacteria</taxon>
        <taxon>Bacillati</taxon>
        <taxon>Bacillota</taxon>
        <taxon>Clostridia</taxon>
        <taxon>Lachnospirales</taxon>
        <taxon>Cellulosilyticaceae</taxon>
        <taxon>Cellulosilyticum</taxon>
    </lineage>
</organism>
<dbReference type="GO" id="GO:0050086">
    <property type="term" value="F:mannitol 2-dehydrogenase activity"/>
    <property type="evidence" value="ECO:0007669"/>
    <property type="project" value="UniProtKB-EC"/>
</dbReference>
<dbReference type="Pfam" id="PF08125">
    <property type="entry name" value="Mannitol_dh_C"/>
    <property type="match status" value="1"/>
</dbReference>
<dbReference type="EC" id="1.1.1.67" evidence="5"/>
<dbReference type="SUPFAM" id="SSF51735">
    <property type="entry name" value="NAD(P)-binding Rossmann-fold domains"/>
    <property type="match status" value="1"/>
</dbReference>
<dbReference type="SUPFAM" id="SSF48179">
    <property type="entry name" value="6-phosphogluconate dehydrogenase C-terminal domain-like"/>
    <property type="match status" value="1"/>
</dbReference>
<dbReference type="HOGENOM" id="CLU_037833_0_0_9"/>
<comment type="catalytic activity">
    <reaction evidence="2">
        <text>D-mannitol 1-phosphate + NAD(+) = beta-D-fructose 6-phosphate + NADH + H(+)</text>
        <dbReference type="Rhea" id="RHEA:19661"/>
        <dbReference type="ChEBI" id="CHEBI:15378"/>
        <dbReference type="ChEBI" id="CHEBI:57540"/>
        <dbReference type="ChEBI" id="CHEBI:57634"/>
        <dbReference type="ChEBI" id="CHEBI:57945"/>
        <dbReference type="ChEBI" id="CHEBI:61381"/>
        <dbReference type="EC" id="1.1.1.17"/>
    </reaction>
</comment>
<evidence type="ECO:0000313" key="5">
    <source>
        <dbReference type="EMBL" id="ADZ82297.1"/>
    </source>
</evidence>
<dbReference type="Proteomes" id="UP000008467">
    <property type="component" value="Chromosome"/>
</dbReference>
<evidence type="ECO:0000259" key="4">
    <source>
        <dbReference type="Pfam" id="PF08125"/>
    </source>
</evidence>
<dbReference type="PANTHER" id="PTHR43362:SF1">
    <property type="entry name" value="MANNITOL DEHYDROGENASE 2-RELATED"/>
    <property type="match status" value="1"/>
</dbReference>
<evidence type="ECO:0000259" key="3">
    <source>
        <dbReference type="Pfam" id="PF01232"/>
    </source>
</evidence>
<dbReference type="Gene3D" id="3.40.50.720">
    <property type="entry name" value="NAD(P)-binding Rossmann-like Domain"/>
    <property type="match status" value="1"/>
</dbReference>
<evidence type="ECO:0000313" key="6">
    <source>
        <dbReference type="Proteomes" id="UP000008467"/>
    </source>
</evidence>
<name>F2JM86_CELLD</name>
<dbReference type="InterPro" id="IPR008927">
    <property type="entry name" value="6-PGluconate_DH-like_C_sf"/>
</dbReference>
<dbReference type="EMBL" id="CP002582">
    <property type="protein sequence ID" value="ADZ82297.1"/>
    <property type="molecule type" value="Genomic_DNA"/>
</dbReference>
<dbReference type="KEGG" id="cle:Clole_0561"/>
<dbReference type="InterPro" id="IPR036291">
    <property type="entry name" value="NAD(P)-bd_dom_sf"/>
</dbReference>
<dbReference type="InterPro" id="IPR050988">
    <property type="entry name" value="Mannitol_DH/Oxidoreductase"/>
</dbReference>
<dbReference type="STRING" id="642492.Clole_0561"/>
<feature type="domain" description="Mannitol dehydrogenase N-terminal" evidence="3">
    <location>
        <begin position="38"/>
        <end position="294"/>
    </location>
</feature>
<dbReference type="RefSeq" id="WP_013655598.1">
    <property type="nucleotide sequence ID" value="NC_015275.1"/>
</dbReference>
<accession>F2JM86</accession>
<evidence type="ECO:0000256" key="2">
    <source>
        <dbReference type="ARBA" id="ARBA00048615"/>
    </source>
</evidence>
<dbReference type="InterPro" id="IPR013118">
    <property type="entry name" value="Mannitol_DH_C"/>
</dbReference>
<feature type="domain" description="Mannitol dehydrogenase C-terminal" evidence="4">
    <location>
        <begin position="307"/>
        <end position="461"/>
    </location>
</feature>
<evidence type="ECO:0000256" key="1">
    <source>
        <dbReference type="ARBA" id="ARBA00023002"/>
    </source>
</evidence>
<keyword evidence="6" id="KW-1185">Reference proteome</keyword>
<dbReference type="InterPro" id="IPR013328">
    <property type="entry name" value="6PGD_dom2"/>
</dbReference>
<dbReference type="InterPro" id="IPR013131">
    <property type="entry name" value="Mannitol_DH_N"/>
</dbReference>